<dbReference type="AlphaFoldDB" id="G4TNK5"/>
<dbReference type="HOGENOM" id="CLU_035509_1_3_1"/>
<keyword evidence="4" id="KW-1185">Reference proteome</keyword>
<evidence type="ECO:0000256" key="1">
    <source>
        <dbReference type="SAM" id="Phobius"/>
    </source>
</evidence>
<accession>G4TNK5</accession>
<organism evidence="3 4">
    <name type="scientific">Serendipita indica (strain DSM 11827)</name>
    <name type="common">Root endophyte fungus</name>
    <name type="synonym">Piriformospora indica</name>
    <dbReference type="NCBI Taxonomy" id="1109443"/>
    <lineage>
        <taxon>Eukaryota</taxon>
        <taxon>Fungi</taxon>
        <taxon>Dikarya</taxon>
        <taxon>Basidiomycota</taxon>
        <taxon>Agaricomycotina</taxon>
        <taxon>Agaricomycetes</taxon>
        <taxon>Sebacinales</taxon>
        <taxon>Serendipitaceae</taxon>
        <taxon>Serendipita</taxon>
    </lineage>
</organism>
<dbReference type="Proteomes" id="UP000007148">
    <property type="component" value="Unassembled WGS sequence"/>
</dbReference>
<dbReference type="OrthoDB" id="3251775at2759"/>
<feature type="transmembrane region" description="Helical" evidence="1">
    <location>
        <begin position="219"/>
        <end position="240"/>
    </location>
</feature>
<keyword evidence="1" id="KW-0812">Transmembrane</keyword>
<dbReference type="InParanoid" id="G4TNK5"/>
<dbReference type="InterPro" id="IPR045340">
    <property type="entry name" value="DUF6533"/>
</dbReference>
<sequence>MQLEVILQALNVSRYFAFVATTIAIYDWMLLLRTEVELLGSSRMSIGKVLYYLTRITTIPGLVYGAYTLSPLRSRLSQEFLWISPIYCLVSIFISYWLLTIRVVVLYQRSLLVKTILYLTLGTCYLIAFGVLLSCLNEISKNTIYIQLVDICVPAGLNSRASIVFEAPLVFEGVMFGALIYRASVDLKSQGSLAMLPLLRVLYRGKFCRTLGITANLRLDGFLFFVIMTAARIWNIYKYVNRPIYEALEGLYIMWAIVSILSCRIYVNIVCAVWKPLPLATRSPFASSRYSLWELTPSQRLEPTQF</sequence>
<proteinExistence type="predicted"/>
<feature type="transmembrane region" description="Helical" evidence="1">
    <location>
        <begin position="252"/>
        <end position="274"/>
    </location>
</feature>
<evidence type="ECO:0000259" key="2">
    <source>
        <dbReference type="Pfam" id="PF20151"/>
    </source>
</evidence>
<feature type="transmembrane region" description="Helical" evidence="1">
    <location>
        <begin position="12"/>
        <end position="29"/>
    </location>
</feature>
<name>G4TNK5_SERID</name>
<dbReference type="Pfam" id="PF20151">
    <property type="entry name" value="DUF6533"/>
    <property type="match status" value="1"/>
</dbReference>
<reference evidence="3 4" key="1">
    <citation type="journal article" date="2011" name="PLoS Pathog.">
        <title>Endophytic Life Strategies Decoded by Genome and Transcriptome Analyses of the Mutualistic Root Symbiont Piriformospora indica.</title>
        <authorList>
            <person name="Zuccaro A."/>
            <person name="Lahrmann U."/>
            <person name="Guldener U."/>
            <person name="Langen G."/>
            <person name="Pfiffi S."/>
            <person name="Biedenkopf D."/>
            <person name="Wong P."/>
            <person name="Samans B."/>
            <person name="Grimm C."/>
            <person name="Basiewicz M."/>
            <person name="Murat C."/>
            <person name="Martin F."/>
            <person name="Kogel K.H."/>
        </authorList>
    </citation>
    <scope>NUCLEOTIDE SEQUENCE [LARGE SCALE GENOMIC DNA]</scope>
    <source>
        <strain evidence="3 4">DSM 11827</strain>
    </source>
</reference>
<feature type="domain" description="DUF6533" evidence="2">
    <location>
        <begin position="15"/>
        <end position="59"/>
    </location>
</feature>
<evidence type="ECO:0000313" key="3">
    <source>
        <dbReference type="EMBL" id="CCA72892.1"/>
    </source>
</evidence>
<feature type="transmembrane region" description="Helical" evidence="1">
    <location>
        <begin position="81"/>
        <end position="104"/>
    </location>
</feature>
<comment type="caution">
    <text evidence="3">The sequence shown here is derived from an EMBL/GenBank/DDBJ whole genome shotgun (WGS) entry which is preliminary data.</text>
</comment>
<gene>
    <name evidence="3" type="ORF">PIIN_06829</name>
</gene>
<keyword evidence="1" id="KW-1133">Transmembrane helix</keyword>
<feature type="transmembrane region" description="Helical" evidence="1">
    <location>
        <begin position="116"/>
        <end position="136"/>
    </location>
</feature>
<evidence type="ECO:0000313" key="4">
    <source>
        <dbReference type="Proteomes" id="UP000007148"/>
    </source>
</evidence>
<keyword evidence="1" id="KW-0472">Membrane</keyword>
<protein>
    <recommendedName>
        <fullName evidence="2">DUF6533 domain-containing protein</fullName>
    </recommendedName>
</protein>
<dbReference type="EMBL" id="CAFZ01000189">
    <property type="protein sequence ID" value="CCA72892.1"/>
    <property type="molecule type" value="Genomic_DNA"/>
</dbReference>
<feature type="transmembrane region" description="Helical" evidence="1">
    <location>
        <begin position="49"/>
        <end position="69"/>
    </location>
</feature>